<gene>
    <name evidence="3" type="ORF">ACFQ04_10565</name>
</gene>
<feature type="domain" description="AB hydrolase-1" evidence="2">
    <location>
        <begin position="24"/>
        <end position="140"/>
    </location>
</feature>
<keyword evidence="4" id="KW-1185">Reference proteome</keyword>
<name>A0ABW3G659_9NOCA</name>
<evidence type="ECO:0000313" key="3">
    <source>
        <dbReference type="EMBL" id="MFD0926177.1"/>
    </source>
</evidence>
<reference evidence="4" key="1">
    <citation type="journal article" date="2019" name="Int. J. Syst. Evol. Microbiol.">
        <title>The Global Catalogue of Microorganisms (GCM) 10K type strain sequencing project: providing services to taxonomists for standard genome sequencing and annotation.</title>
        <authorList>
            <consortium name="The Broad Institute Genomics Platform"/>
            <consortium name="The Broad Institute Genome Sequencing Center for Infectious Disease"/>
            <person name="Wu L."/>
            <person name="Ma J."/>
        </authorList>
    </citation>
    <scope>NUCLEOTIDE SEQUENCE [LARGE SCALE GENOMIC DNA]</scope>
    <source>
        <strain evidence="4">CCUG 50873</strain>
    </source>
</reference>
<dbReference type="PANTHER" id="PTHR43329">
    <property type="entry name" value="EPOXIDE HYDROLASE"/>
    <property type="match status" value="1"/>
</dbReference>
<dbReference type="InterPro" id="IPR000073">
    <property type="entry name" value="AB_hydrolase_1"/>
</dbReference>
<dbReference type="EMBL" id="JBHTIL010000001">
    <property type="protein sequence ID" value="MFD0926177.1"/>
    <property type="molecule type" value="Genomic_DNA"/>
</dbReference>
<dbReference type="SUPFAM" id="SSF53474">
    <property type="entry name" value="alpha/beta-Hydrolases"/>
    <property type="match status" value="1"/>
</dbReference>
<dbReference type="Proteomes" id="UP001597068">
    <property type="component" value="Unassembled WGS sequence"/>
</dbReference>
<organism evidence="3 4">
    <name type="scientific">Williamsia deligens</name>
    <dbReference type="NCBI Taxonomy" id="321325"/>
    <lineage>
        <taxon>Bacteria</taxon>
        <taxon>Bacillati</taxon>
        <taxon>Actinomycetota</taxon>
        <taxon>Actinomycetes</taxon>
        <taxon>Mycobacteriales</taxon>
        <taxon>Nocardiaceae</taxon>
        <taxon>Williamsia</taxon>
    </lineage>
</organism>
<proteinExistence type="predicted"/>
<evidence type="ECO:0000313" key="4">
    <source>
        <dbReference type="Proteomes" id="UP001597068"/>
    </source>
</evidence>
<dbReference type="Pfam" id="PF00561">
    <property type="entry name" value="Abhydrolase_1"/>
    <property type="match status" value="1"/>
</dbReference>
<accession>A0ABW3G659</accession>
<dbReference type="PRINTS" id="PR00412">
    <property type="entry name" value="EPOXHYDRLASE"/>
</dbReference>
<protein>
    <submittedName>
        <fullName evidence="3">Alpha/beta fold hydrolase</fullName>
    </submittedName>
</protein>
<sequence length="295" mass="31934">METSTVRAGVLDVAVERHGDPTGPTVVLLHGFPYSPRGYDDVARLLADTGHDVVVPYLRGYGATRFADVDTPRSGQQAALGHDLRALIEAMGLRRPVVAGYDWGGRAACVVAALWPEMVSGLVSVSGYLVQDIAAAARTPAAPHLEKRYWYQWYLHSERGRVGLAAHREEFAQILWTEWSPTWRFGDSEFAASAAALDNPDFVDVATHSYRHRYGLAAGHPAYDDAERALAATPVISVPAVVVDPTEDTVAALYGSPDHAAHFDDLVAVREMACGHNPPQELPGQFADAIRVLTA</sequence>
<dbReference type="GO" id="GO:0016787">
    <property type="term" value="F:hydrolase activity"/>
    <property type="evidence" value="ECO:0007669"/>
    <property type="project" value="UniProtKB-KW"/>
</dbReference>
<dbReference type="InterPro" id="IPR029058">
    <property type="entry name" value="AB_hydrolase_fold"/>
</dbReference>
<dbReference type="RefSeq" id="WP_253645931.1">
    <property type="nucleotide sequence ID" value="NZ_BAAAMO010000002.1"/>
</dbReference>
<keyword evidence="1 3" id="KW-0378">Hydrolase</keyword>
<dbReference type="InterPro" id="IPR000639">
    <property type="entry name" value="Epox_hydrolase-like"/>
</dbReference>
<dbReference type="Gene3D" id="3.40.50.1820">
    <property type="entry name" value="alpha/beta hydrolase"/>
    <property type="match status" value="1"/>
</dbReference>
<evidence type="ECO:0000256" key="1">
    <source>
        <dbReference type="ARBA" id="ARBA00022801"/>
    </source>
</evidence>
<evidence type="ECO:0000259" key="2">
    <source>
        <dbReference type="Pfam" id="PF00561"/>
    </source>
</evidence>
<comment type="caution">
    <text evidence="3">The sequence shown here is derived from an EMBL/GenBank/DDBJ whole genome shotgun (WGS) entry which is preliminary data.</text>
</comment>